<dbReference type="InterPro" id="IPR038511">
    <property type="entry name" value="TAP42/TAP46-like_sf"/>
</dbReference>
<dbReference type="InterPro" id="IPR007304">
    <property type="entry name" value="TAP46-like"/>
</dbReference>
<comment type="caution">
    <text evidence="1">The sequence shown here is derived from an EMBL/GenBank/DDBJ whole genome shotgun (WGS) entry which is preliminary data.</text>
</comment>
<organism evidence="1 2">
    <name type="scientific">Ceratitis capitata</name>
    <name type="common">Mediterranean fruit fly</name>
    <name type="synonym">Tephritis capitata</name>
    <dbReference type="NCBI Taxonomy" id="7213"/>
    <lineage>
        <taxon>Eukaryota</taxon>
        <taxon>Metazoa</taxon>
        <taxon>Ecdysozoa</taxon>
        <taxon>Arthropoda</taxon>
        <taxon>Hexapoda</taxon>
        <taxon>Insecta</taxon>
        <taxon>Pterygota</taxon>
        <taxon>Neoptera</taxon>
        <taxon>Endopterygota</taxon>
        <taxon>Diptera</taxon>
        <taxon>Brachycera</taxon>
        <taxon>Muscomorpha</taxon>
        <taxon>Tephritoidea</taxon>
        <taxon>Tephritidae</taxon>
        <taxon>Ceratitis</taxon>
        <taxon>Ceratitis</taxon>
    </lineage>
</organism>
<proteinExistence type="predicted"/>
<protein>
    <submittedName>
        <fullName evidence="1">(Mediterranean fruit fly) hypothetical protein</fullName>
    </submittedName>
</protein>
<dbReference type="Proteomes" id="UP000606786">
    <property type="component" value="Unassembled WGS sequence"/>
</dbReference>
<sequence length="225" mass="26343">MRAAHARNDKIAQFRKKKELEEFVKKMKLAVRNKSVDEEVRREFFIKFLNKSIIDANEELDSIKLEKQMVDMRAMNIAGGNKPNQNFADVAAITNTEQAEHSHRNHHHHQQPKRKPMQPFIITRNSAQKAVFGAGYPSLPVMTVDEFYDQRVRDGVFPDEEKVAKMNRDQAIAAAQDPNEKEDQEKAIEEVQIENDDPEYLERMRRMDEYKDVVRRGDGNRYNRS</sequence>
<dbReference type="AlphaFoldDB" id="A0A811UCQ8"/>
<reference evidence="1" key="1">
    <citation type="submission" date="2020-11" db="EMBL/GenBank/DDBJ databases">
        <authorList>
            <person name="Whitehead M."/>
        </authorList>
    </citation>
    <scope>NUCLEOTIDE SEQUENCE</scope>
    <source>
        <strain evidence="1">EGII</strain>
    </source>
</reference>
<dbReference type="Gene3D" id="1.25.40.540">
    <property type="entry name" value="TAP42-like family"/>
    <property type="match status" value="1"/>
</dbReference>
<keyword evidence="2" id="KW-1185">Reference proteome</keyword>
<name>A0A811UCQ8_CERCA</name>
<evidence type="ECO:0000313" key="2">
    <source>
        <dbReference type="Proteomes" id="UP000606786"/>
    </source>
</evidence>
<evidence type="ECO:0000313" key="1">
    <source>
        <dbReference type="EMBL" id="CAD6997032.1"/>
    </source>
</evidence>
<dbReference type="OrthoDB" id="10261753at2759"/>
<dbReference type="PANTHER" id="PTHR10933">
    <property type="entry name" value="IMMUNOGLOBULIN-BINDING PROTEIN 1"/>
    <property type="match status" value="1"/>
</dbReference>
<accession>A0A811UCQ8</accession>
<dbReference type="GO" id="GO:0009966">
    <property type="term" value="P:regulation of signal transduction"/>
    <property type="evidence" value="ECO:0007669"/>
    <property type="project" value="InterPro"/>
</dbReference>
<dbReference type="Pfam" id="PF04177">
    <property type="entry name" value="TAP42"/>
    <property type="match status" value="1"/>
</dbReference>
<gene>
    <name evidence="1" type="ORF">CCAP1982_LOCUS5690</name>
</gene>
<dbReference type="GO" id="GO:0035303">
    <property type="term" value="P:regulation of dephosphorylation"/>
    <property type="evidence" value="ECO:0007669"/>
    <property type="project" value="TreeGrafter"/>
</dbReference>
<dbReference type="EMBL" id="CAJHJT010000012">
    <property type="protein sequence ID" value="CAD6997032.1"/>
    <property type="molecule type" value="Genomic_DNA"/>
</dbReference>
<dbReference type="GO" id="GO:0005829">
    <property type="term" value="C:cytosol"/>
    <property type="evidence" value="ECO:0007669"/>
    <property type="project" value="TreeGrafter"/>
</dbReference>
<dbReference type="PANTHER" id="PTHR10933:SF9">
    <property type="entry name" value="IMMUNOGLOBULIN-BINDING PROTEIN 1"/>
    <property type="match status" value="1"/>
</dbReference>
<dbReference type="GO" id="GO:0051721">
    <property type="term" value="F:protein phosphatase 2A binding"/>
    <property type="evidence" value="ECO:0007669"/>
    <property type="project" value="TreeGrafter"/>
</dbReference>